<sequence>MTPPLSLSELETQPGPPQPTSAAGSPPPPHFCSLPWEPLQGAVSGCSEQSPQTLSTNSQPGFTPEPTPRASSSPPTALAVGAVPVVLGALGFTGAGIAASSLAAKMMSAAAVANGGGVAAGSLVATLQSVAACRAGPWGFQDLEVGSLGLGAAEGPRPRHLPLCLFSDSRPGAAGLSTSSNILLGSVGSAFGAWLGGTKKADTLRRQVVGSELSEGSRSPGNTPGSPPFSVYGKMPIFSSSRRCYNLAAASWVPISEETRGSQHLHRDSHSQYEVLGASWPRHPTSPKLNLQVSARGGYLGVCLLL</sequence>
<reference evidence="8" key="1">
    <citation type="submission" date="2025-08" db="UniProtKB">
        <authorList>
            <consortium name="Ensembl"/>
        </authorList>
    </citation>
    <scope>IDENTIFICATION</scope>
</reference>
<dbReference type="InterPro" id="IPR009311">
    <property type="entry name" value="IFI6/IFI27-like"/>
</dbReference>
<evidence type="ECO:0000256" key="4">
    <source>
        <dbReference type="ARBA" id="ARBA00022989"/>
    </source>
</evidence>
<evidence type="ECO:0000256" key="2">
    <source>
        <dbReference type="ARBA" id="ARBA00007262"/>
    </source>
</evidence>
<dbReference type="PANTHER" id="PTHR16932">
    <property type="entry name" value="INTERFERON ALPHA-INDUCIBLE PROTEIN 27"/>
    <property type="match status" value="1"/>
</dbReference>
<protein>
    <submittedName>
        <fullName evidence="8">Uncharacterized protein</fullName>
    </submittedName>
</protein>
<dbReference type="AlphaFoldDB" id="A0A8D0ZEW3"/>
<keyword evidence="5 7" id="KW-0472">Membrane</keyword>
<proteinExistence type="inferred from homology"/>
<name>A0A8D0ZEW3_PIG</name>
<evidence type="ECO:0000313" key="8">
    <source>
        <dbReference type="Ensembl" id="ENSSSCP00035015749.1"/>
    </source>
</evidence>
<dbReference type="Ensembl" id="ENSSSCT00035039390.1">
    <property type="protein sequence ID" value="ENSSSCP00035015749.1"/>
    <property type="gene ID" value="ENSSSCG00035029728.1"/>
</dbReference>
<dbReference type="Gene3D" id="6.10.110.10">
    <property type="match status" value="1"/>
</dbReference>
<comment type="subcellular location">
    <subcellularLocation>
        <location evidence="1">Membrane</location>
        <topology evidence="1">Multi-pass membrane protein</topology>
    </subcellularLocation>
</comment>
<accession>A0A8D0ZEW3</accession>
<evidence type="ECO:0000256" key="5">
    <source>
        <dbReference type="ARBA" id="ARBA00023136"/>
    </source>
</evidence>
<feature type="region of interest" description="Disordered" evidence="6">
    <location>
        <begin position="1"/>
        <end position="75"/>
    </location>
</feature>
<keyword evidence="3 7" id="KW-0812">Transmembrane</keyword>
<evidence type="ECO:0000256" key="1">
    <source>
        <dbReference type="ARBA" id="ARBA00004141"/>
    </source>
</evidence>
<feature type="compositionally biased region" description="Polar residues" evidence="6">
    <location>
        <begin position="46"/>
        <end position="61"/>
    </location>
</feature>
<dbReference type="PANTHER" id="PTHR16932:SF2">
    <property type="entry name" value="INTERFERON ALPHA-INDUCIBLE PROTEIN 27, MITOCHONDRIAL"/>
    <property type="match status" value="1"/>
</dbReference>
<dbReference type="GO" id="GO:0016020">
    <property type="term" value="C:membrane"/>
    <property type="evidence" value="ECO:0007669"/>
    <property type="project" value="UniProtKB-SubCell"/>
</dbReference>
<feature type="compositionally biased region" description="Pro residues" evidence="6">
    <location>
        <begin position="14"/>
        <end position="30"/>
    </location>
</feature>
<evidence type="ECO:0000256" key="7">
    <source>
        <dbReference type="SAM" id="Phobius"/>
    </source>
</evidence>
<evidence type="ECO:0000313" key="9">
    <source>
        <dbReference type="Proteomes" id="UP000694720"/>
    </source>
</evidence>
<evidence type="ECO:0000256" key="6">
    <source>
        <dbReference type="SAM" id="MobiDB-lite"/>
    </source>
</evidence>
<dbReference type="Pfam" id="PF06140">
    <property type="entry name" value="Ifi-6-16"/>
    <property type="match status" value="1"/>
</dbReference>
<dbReference type="Proteomes" id="UP000694720">
    <property type="component" value="Unplaced"/>
</dbReference>
<organism evidence="8 9">
    <name type="scientific">Sus scrofa</name>
    <name type="common">Pig</name>
    <dbReference type="NCBI Taxonomy" id="9823"/>
    <lineage>
        <taxon>Eukaryota</taxon>
        <taxon>Metazoa</taxon>
        <taxon>Chordata</taxon>
        <taxon>Craniata</taxon>
        <taxon>Vertebrata</taxon>
        <taxon>Euteleostomi</taxon>
        <taxon>Mammalia</taxon>
        <taxon>Eutheria</taxon>
        <taxon>Laurasiatheria</taxon>
        <taxon>Artiodactyla</taxon>
        <taxon>Suina</taxon>
        <taxon>Suidae</taxon>
        <taxon>Sus</taxon>
    </lineage>
</organism>
<keyword evidence="4 7" id="KW-1133">Transmembrane helix</keyword>
<evidence type="ECO:0000256" key="3">
    <source>
        <dbReference type="ARBA" id="ARBA00022692"/>
    </source>
</evidence>
<dbReference type="InterPro" id="IPR038213">
    <property type="entry name" value="IFI6/IFI27-like_sf"/>
</dbReference>
<feature type="transmembrane region" description="Helical" evidence="7">
    <location>
        <begin position="77"/>
        <end position="99"/>
    </location>
</feature>
<comment type="similarity">
    <text evidence="2">Belongs to the IFI6/IFI27 family.</text>
</comment>